<dbReference type="InterPro" id="IPR044730">
    <property type="entry name" value="RNase_H-like_dom_plant"/>
</dbReference>
<gene>
    <name evidence="2" type="ORF">RchiOBHm_Chr6g0260491</name>
</gene>
<dbReference type="EMBL" id="PDCK01000044">
    <property type="protein sequence ID" value="PRQ23360.1"/>
    <property type="molecule type" value="Genomic_DNA"/>
</dbReference>
<dbReference type="CDD" id="cd06222">
    <property type="entry name" value="RNase_H_like"/>
    <property type="match status" value="1"/>
</dbReference>
<dbReference type="Pfam" id="PF13456">
    <property type="entry name" value="RVT_3"/>
    <property type="match status" value="1"/>
</dbReference>
<feature type="domain" description="RNase H type-1" evidence="1">
    <location>
        <begin position="41"/>
        <end position="146"/>
    </location>
</feature>
<dbReference type="PANTHER" id="PTHR47723:SF24">
    <property type="entry name" value="RNASE H TYPE-1 DOMAIN-CONTAINING PROTEIN"/>
    <property type="match status" value="1"/>
</dbReference>
<dbReference type="InterPro" id="IPR053151">
    <property type="entry name" value="RNase_H-like"/>
</dbReference>
<dbReference type="GO" id="GO:0004523">
    <property type="term" value="F:RNA-DNA hybrid ribonuclease activity"/>
    <property type="evidence" value="ECO:0007669"/>
    <property type="project" value="InterPro"/>
</dbReference>
<dbReference type="Gramene" id="PRQ23360">
    <property type="protein sequence ID" value="PRQ23360"/>
    <property type="gene ID" value="RchiOBHm_Chr6g0260491"/>
</dbReference>
<dbReference type="AlphaFoldDB" id="A0A2P6PN56"/>
<dbReference type="InterPro" id="IPR036397">
    <property type="entry name" value="RNaseH_sf"/>
</dbReference>
<name>A0A2P6PN56_ROSCH</name>
<dbReference type="InterPro" id="IPR002156">
    <property type="entry name" value="RNaseH_domain"/>
</dbReference>
<evidence type="ECO:0000313" key="2">
    <source>
        <dbReference type="EMBL" id="PRQ23360.1"/>
    </source>
</evidence>
<dbReference type="Gene3D" id="3.30.420.10">
    <property type="entry name" value="Ribonuclease H-like superfamily/Ribonuclease H"/>
    <property type="match status" value="1"/>
</dbReference>
<organism evidence="2 3">
    <name type="scientific">Rosa chinensis</name>
    <name type="common">China rose</name>
    <dbReference type="NCBI Taxonomy" id="74649"/>
    <lineage>
        <taxon>Eukaryota</taxon>
        <taxon>Viridiplantae</taxon>
        <taxon>Streptophyta</taxon>
        <taxon>Embryophyta</taxon>
        <taxon>Tracheophyta</taxon>
        <taxon>Spermatophyta</taxon>
        <taxon>Magnoliopsida</taxon>
        <taxon>eudicotyledons</taxon>
        <taxon>Gunneridae</taxon>
        <taxon>Pentapetalae</taxon>
        <taxon>rosids</taxon>
        <taxon>fabids</taxon>
        <taxon>Rosales</taxon>
        <taxon>Rosaceae</taxon>
        <taxon>Rosoideae</taxon>
        <taxon>Rosoideae incertae sedis</taxon>
        <taxon>Rosa</taxon>
    </lineage>
</organism>
<dbReference type="PANTHER" id="PTHR47723">
    <property type="entry name" value="OS05G0353850 PROTEIN"/>
    <property type="match status" value="1"/>
</dbReference>
<sequence>MIEGACRFLEEYKQAMPTLCRKKPRPVSHWQCPPPGRLKINIDGAYIAEAQKGGVGVVGRDEQGTCVASLARHVPSASLALHMEAEALRAGLLLAIHQGWLEVEVESDCSTLVYALTWGDVILSDIGRILEDCRRYVSSFSSNSVMCIGKQMVWPIDWHTLLVLLV</sequence>
<keyword evidence="3" id="KW-1185">Reference proteome</keyword>
<dbReference type="Proteomes" id="UP000238479">
    <property type="component" value="Chromosome 6"/>
</dbReference>
<dbReference type="GO" id="GO:0003676">
    <property type="term" value="F:nucleic acid binding"/>
    <property type="evidence" value="ECO:0007669"/>
    <property type="project" value="InterPro"/>
</dbReference>
<comment type="caution">
    <text evidence="2">The sequence shown here is derived from an EMBL/GenBank/DDBJ whole genome shotgun (WGS) entry which is preliminary data.</text>
</comment>
<proteinExistence type="predicted"/>
<reference evidence="2 3" key="1">
    <citation type="journal article" date="2018" name="Nat. Genet.">
        <title>The Rosa genome provides new insights in the design of modern roses.</title>
        <authorList>
            <person name="Bendahmane M."/>
        </authorList>
    </citation>
    <scope>NUCLEOTIDE SEQUENCE [LARGE SCALE GENOMIC DNA]</scope>
    <source>
        <strain evidence="3">cv. Old Blush</strain>
    </source>
</reference>
<dbReference type="InterPro" id="IPR012337">
    <property type="entry name" value="RNaseH-like_sf"/>
</dbReference>
<accession>A0A2P6PN56</accession>
<protein>
    <submittedName>
        <fullName evidence="2">Putative ribonuclease H-like domain-containing protein</fullName>
    </submittedName>
</protein>
<dbReference type="SUPFAM" id="SSF53098">
    <property type="entry name" value="Ribonuclease H-like"/>
    <property type="match status" value="1"/>
</dbReference>
<dbReference type="OMA" id="MCEWLRE"/>
<evidence type="ECO:0000259" key="1">
    <source>
        <dbReference type="Pfam" id="PF13456"/>
    </source>
</evidence>
<evidence type="ECO:0000313" key="3">
    <source>
        <dbReference type="Proteomes" id="UP000238479"/>
    </source>
</evidence>